<keyword evidence="4" id="KW-1185">Reference proteome</keyword>
<organism evidence="3 4">
    <name type="scientific">Eeniella nana</name>
    <name type="common">Yeast</name>
    <name type="synonym">Brettanomyces nanus</name>
    <dbReference type="NCBI Taxonomy" id="13502"/>
    <lineage>
        <taxon>Eukaryota</taxon>
        <taxon>Fungi</taxon>
        <taxon>Dikarya</taxon>
        <taxon>Ascomycota</taxon>
        <taxon>Saccharomycotina</taxon>
        <taxon>Pichiomycetes</taxon>
        <taxon>Pichiales</taxon>
        <taxon>Pichiaceae</taxon>
        <taxon>Brettanomyces</taxon>
    </lineage>
</organism>
<dbReference type="InterPro" id="IPR043837">
    <property type="entry name" value="Mtf2-like_C"/>
</dbReference>
<dbReference type="OrthoDB" id="2444174at2759"/>
<protein>
    <recommendedName>
        <fullName evidence="2">Mtf2-like C-terminal domain-containing protein</fullName>
    </recommendedName>
</protein>
<dbReference type="AlphaFoldDB" id="A0A875RY18"/>
<evidence type="ECO:0000256" key="1">
    <source>
        <dbReference type="SAM" id="MobiDB-lite"/>
    </source>
</evidence>
<evidence type="ECO:0000313" key="4">
    <source>
        <dbReference type="Proteomes" id="UP000662931"/>
    </source>
</evidence>
<proteinExistence type="predicted"/>
<dbReference type="GO" id="GO:0005739">
    <property type="term" value="C:mitochondrion"/>
    <property type="evidence" value="ECO:0007669"/>
    <property type="project" value="InterPro"/>
</dbReference>
<name>A0A875RY18_EENNA</name>
<evidence type="ECO:0000259" key="2">
    <source>
        <dbReference type="Pfam" id="PF19189"/>
    </source>
</evidence>
<feature type="domain" description="Mtf2-like C-terminal" evidence="2">
    <location>
        <begin position="164"/>
        <end position="348"/>
    </location>
</feature>
<accession>A0A875RY18</accession>
<dbReference type="Proteomes" id="UP000662931">
    <property type="component" value="Chromosome 1"/>
</dbReference>
<feature type="compositionally biased region" description="Basic and acidic residues" evidence="1">
    <location>
        <begin position="36"/>
        <end position="46"/>
    </location>
</feature>
<sequence length="353" mass="40307">MLRTVLGGGLCGYRSFSVTANKLGSQIKLGETFGEAESKMKSKERDSEETENPSQFLAKVTENKTAYNNFYKDFSASVADQGHMTSFEEQKSFHKIFNYLKNEHGKIGITDTIKKISGFTDSTTIQTNQLLGDETFRLASQKSSAIKTRFEEKLKHNRDIMFGLQPTIDYINTKINDGEQLAQFVRHNVLQGFLDNVEALTKHDRDRINKASIVDPSKPLVDKSTLPLLLRFCLTSMTNDFNSLDETLLIINYIKRHQSIELYEFGLNIDVYNALIDQIWTNTENLQLVSRMVDELKVNAIPPDLVTYKLLANIYLKCMNVQDELNAEPYLLWGDSSDIHKVKHFVQDIKIPN</sequence>
<dbReference type="GeneID" id="62195119"/>
<feature type="region of interest" description="Disordered" evidence="1">
    <location>
        <begin position="35"/>
        <end position="54"/>
    </location>
</feature>
<dbReference type="EMBL" id="CP064812">
    <property type="protein sequence ID" value="QPG74391.1"/>
    <property type="molecule type" value="Genomic_DNA"/>
</dbReference>
<dbReference type="KEGG" id="bnn:FOA43_001718"/>
<dbReference type="Pfam" id="PF19189">
    <property type="entry name" value="Mtf2"/>
    <property type="match status" value="1"/>
</dbReference>
<gene>
    <name evidence="3" type="ORF">FOA43_001718</name>
</gene>
<reference evidence="3" key="1">
    <citation type="submission" date="2020-10" db="EMBL/GenBank/DDBJ databases">
        <authorList>
            <person name="Roach M.J.R."/>
        </authorList>
    </citation>
    <scope>NUCLEOTIDE SEQUENCE</scope>
    <source>
        <strain evidence="3">CBS 1945</strain>
    </source>
</reference>
<evidence type="ECO:0000313" key="3">
    <source>
        <dbReference type="EMBL" id="QPG74391.1"/>
    </source>
</evidence>
<dbReference type="RefSeq" id="XP_038777956.1">
    <property type="nucleotide sequence ID" value="XM_038922028.1"/>
</dbReference>